<evidence type="ECO:0000256" key="2">
    <source>
        <dbReference type="ARBA" id="ARBA00007809"/>
    </source>
</evidence>
<protein>
    <recommendedName>
        <fullName evidence="13">Bidirectional sugar transporter SWEET</fullName>
    </recommendedName>
</protein>
<reference evidence="11 12" key="1">
    <citation type="journal article" date="2023" name="Commun. Biol.">
        <title>Genome analysis of Parmales, the sister group of diatoms, reveals the evolutionary specialization of diatoms from phago-mixotrophs to photoautotrophs.</title>
        <authorList>
            <person name="Ban H."/>
            <person name="Sato S."/>
            <person name="Yoshikawa S."/>
            <person name="Yamada K."/>
            <person name="Nakamura Y."/>
            <person name="Ichinomiya M."/>
            <person name="Sato N."/>
            <person name="Blanc-Mathieu R."/>
            <person name="Endo H."/>
            <person name="Kuwata A."/>
            <person name="Ogata H."/>
        </authorList>
    </citation>
    <scope>NUCLEOTIDE SEQUENCE [LARGE SCALE GENOMIC DNA]</scope>
</reference>
<evidence type="ECO:0000313" key="11">
    <source>
        <dbReference type="EMBL" id="GMI25603.1"/>
    </source>
</evidence>
<evidence type="ECO:0000256" key="4">
    <source>
        <dbReference type="ARBA" id="ARBA00022475"/>
    </source>
</evidence>
<comment type="caution">
    <text evidence="11">The sequence shown here is derived from an EMBL/GenBank/DDBJ whole genome shotgun (WGS) entry which is preliminary data.</text>
</comment>
<accession>A0ABQ6MG28</accession>
<keyword evidence="12" id="KW-1185">Reference proteome</keyword>
<keyword evidence="3" id="KW-0813">Transport</keyword>
<feature type="transmembrane region" description="Helical" evidence="10">
    <location>
        <begin position="173"/>
        <end position="194"/>
    </location>
</feature>
<dbReference type="EMBL" id="BRYB01002797">
    <property type="protein sequence ID" value="GMI25603.1"/>
    <property type="molecule type" value="Genomic_DNA"/>
</dbReference>
<feature type="transmembrane region" description="Helical" evidence="10">
    <location>
        <begin position="236"/>
        <end position="258"/>
    </location>
</feature>
<feature type="transmembrane region" description="Helical" evidence="10">
    <location>
        <begin position="89"/>
        <end position="109"/>
    </location>
</feature>
<evidence type="ECO:0000256" key="7">
    <source>
        <dbReference type="ARBA" id="ARBA00022737"/>
    </source>
</evidence>
<dbReference type="Gene3D" id="1.20.1280.290">
    <property type="match status" value="2"/>
</dbReference>
<keyword evidence="8 10" id="KW-1133">Transmembrane helix</keyword>
<evidence type="ECO:0000256" key="10">
    <source>
        <dbReference type="SAM" id="Phobius"/>
    </source>
</evidence>
<dbReference type="Proteomes" id="UP001165060">
    <property type="component" value="Unassembled WGS sequence"/>
</dbReference>
<keyword evidence="5" id="KW-0762">Sugar transport</keyword>
<evidence type="ECO:0000256" key="1">
    <source>
        <dbReference type="ARBA" id="ARBA00004651"/>
    </source>
</evidence>
<evidence type="ECO:0000256" key="9">
    <source>
        <dbReference type="ARBA" id="ARBA00023136"/>
    </source>
</evidence>
<feature type="transmembrane region" description="Helical" evidence="10">
    <location>
        <begin position="150"/>
        <end position="167"/>
    </location>
</feature>
<sequence>MSLPLSTPPPPALLLPPRFILFAGHMAPVASIVLMLAPLPTLLTIPGVSSPDVSQPSLTIASLPLLPYTCMLLNSSLWTLYGLLLADPPIITCNAIGVILSSLFLTIFVQKSGGLKQPEKHSLPLSSASPTHAPPPTFLARRDLPSTPAAHFKLSTFVLSLGFLLFLTSSRHLLGLLANVVCLALFVSPLSKLAQIVRAGYAPPGSIPVPFALAQALNCFMWSVHGVCTLDDAAVWVPNVLGLAAAVAQAGVSFYYGGSARACKVASM</sequence>
<comment type="subcellular location">
    <subcellularLocation>
        <location evidence="1">Cell membrane</location>
        <topology evidence="1">Multi-pass membrane protein</topology>
    </subcellularLocation>
</comment>
<feature type="transmembrane region" description="Helical" evidence="10">
    <location>
        <begin position="20"/>
        <end position="45"/>
    </location>
</feature>
<name>A0ABQ6MG28_9STRA</name>
<proteinExistence type="inferred from homology"/>
<evidence type="ECO:0000256" key="5">
    <source>
        <dbReference type="ARBA" id="ARBA00022597"/>
    </source>
</evidence>
<evidence type="ECO:0000256" key="3">
    <source>
        <dbReference type="ARBA" id="ARBA00022448"/>
    </source>
</evidence>
<dbReference type="InterPro" id="IPR004316">
    <property type="entry name" value="SWEET_rpt"/>
</dbReference>
<gene>
    <name evidence="11" type="ORF">TeGR_g9410</name>
</gene>
<feature type="transmembrane region" description="Helical" evidence="10">
    <location>
        <begin position="65"/>
        <end position="83"/>
    </location>
</feature>
<evidence type="ECO:0000256" key="8">
    <source>
        <dbReference type="ARBA" id="ARBA00022989"/>
    </source>
</evidence>
<keyword evidence="9 10" id="KW-0472">Membrane</keyword>
<evidence type="ECO:0000313" key="12">
    <source>
        <dbReference type="Proteomes" id="UP001165060"/>
    </source>
</evidence>
<keyword evidence="7" id="KW-0677">Repeat</keyword>
<dbReference type="PANTHER" id="PTHR10791:SF30">
    <property type="entry name" value="SUGAR TRANSPORTER SWEET1"/>
    <property type="match status" value="1"/>
</dbReference>
<keyword evidence="6 10" id="KW-0812">Transmembrane</keyword>
<comment type="similarity">
    <text evidence="2">Belongs to the SWEET sugar transporter family.</text>
</comment>
<organism evidence="11 12">
    <name type="scientific">Tetraparma gracilis</name>
    <dbReference type="NCBI Taxonomy" id="2962635"/>
    <lineage>
        <taxon>Eukaryota</taxon>
        <taxon>Sar</taxon>
        <taxon>Stramenopiles</taxon>
        <taxon>Ochrophyta</taxon>
        <taxon>Bolidophyceae</taxon>
        <taxon>Parmales</taxon>
        <taxon>Triparmaceae</taxon>
        <taxon>Tetraparma</taxon>
    </lineage>
</organism>
<evidence type="ECO:0008006" key="13">
    <source>
        <dbReference type="Google" id="ProtNLM"/>
    </source>
</evidence>
<keyword evidence="4" id="KW-1003">Cell membrane</keyword>
<dbReference type="InterPro" id="IPR047664">
    <property type="entry name" value="SWEET"/>
</dbReference>
<evidence type="ECO:0000256" key="6">
    <source>
        <dbReference type="ARBA" id="ARBA00022692"/>
    </source>
</evidence>
<dbReference type="PANTHER" id="PTHR10791">
    <property type="entry name" value="RAG1-ACTIVATING PROTEIN 1"/>
    <property type="match status" value="1"/>
</dbReference>
<dbReference type="Pfam" id="PF03083">
    <property type="entry name" value="MtN3_slv"/>
    <property type="match status" value="2"/>
</dbReference>